<feature type="transmembrane region" description="Helical" evidence="1">
    <location>
        <begin position="102"/>
        <end position="122"/>
    </location>
</feature>
<accession>A0ABP9JTU3</accession>
<keyword evidence="1" id="KW-0472">Membrane</keyword>
<dbReference type="Proteomes" id="UP001500603">
    <property type="component" value="Unassembled WGS sequence"/>
</dbReference>
<dbReference type="InterPro" id="IPR025363">
    <property type="entry name" value="DUF4267"/>
</dbReference>
<feature type="transmembrane region" description="Helical" evidence="1">
    <location>
        <begin position="7"/>
        <end position="27"/>
    </location>
</feature>
<evidence type="ECO:0000256" key="1">
    <source>
        <dbReference type="SAM" id="Phobius"/>
    </source>
</evidence>
<sequence>MTTRIATALALLGAVFILYIGLSYLIAPETTATGFGLPEWPTGDAVAFMNLKGVRDTVSGIAILALLAARQRYALGILTLVIALIPIGDMITVLSWNGSPAAAFGIHGVTAVLVALTGTLLLREHKTAATPQSALANS</sequence>
<keyword evidence="3" id="KW-1185">Reference proteome</keyword>
<comment type="caution">
    <text evidence="2">The sequence shown here is derived from an EMBL/GenBank/DDBJ whole genome shotgun (WGS) entry which is preliminary data.</text>
</comment>
<feature type="transmembrane region" description="Helical" evidence="1">
    <location>
        <begin position="47"/>
        <end position="68"/>
    </location>
</feature>
<gene>
    <name evidence="2" type="ORF">GCM10023318_00970</name>
</gene>
<dbReference type="RefSeq" id="WP_345492937.1">
    <property type="nucleotide sequence ID" value="NZ_BAABJM010000001.1"/>
</dbReference>
<proteinExistence type="predicted"/>
<protein>
    <submittedName>
        <fullName evidence="2">DUF4267 domain-containing protein</fullName>
    </submittedName>
</protein>
<organism evidence="2 3">
    <name type="scientific">Nocardia callitridis</name>
    <dbReference type="NCBI Taxonomy" id="648753"/>
    <lineage>
        <taxon>Bacteria</taxon>
        <taxon>Bacillati</taxon>
        <taxon>Actinomycetota</taxon>
        <taxon>Actinomycetes</taxon>
        <taxon>Mycobacteriales</taxon>
        <taxon>Nocardiaceae</taxon>
        <taxon>Nocardia</taxon>
    </lineage>
</organism>
<keyword evidence="1" id="KW-0812">Transmembrane</keyword>
<name>A0ABP9JTU3_9NOCA</name>
<dbReference type="EMBL" id="BAABJM010000001">
    <property type="protein sequence ID" value="GAA5041658.1"/>
    <property type="molecule type" value="Genomic_DNA"/>
</dbReference>
<keyword evidence="1" id="KW-1133">Transmembrane helix</keyword>
<evidence type="ECO:0000313" key="3">
    <source>
        <dbReference type="Proteomes" id="UP001500603"/>
    </source>
</evidence>
<reference evidence="3" key="1">
    <citation type="journal article" date="2019" name="Int. J. Syst. Evol. Microbiol.">
        <title>The Global Catalogue of Microorganisms (GCM) 10K type strain sequencing project: providing services to taxonomists for standard genome sequencing and annotation.</title>
        <authorList>
            <consortium name="The Broad Institute Genomics Platform"/>
            <consortium name="The Broad Institute Genome Sequencing Center for Infectious Disease"/>
            <person name="Wu L."/>
            <person name="Ma J."/>
        </authorList>
    </citation>
    <scope>NUCLEOTIDE SEQUENCE [LARGE SCALE GENOMIC DNA]</scope>
    <source>
        <strain evidence="3">JCM 18298</strain>
    </source>
</reference>
<evidence type="ECO:0000313" key="2">
    <source>
        <dbReference type="EMBL" id="GAA5041658.1"/>
    </source>
</evidence>
<dbReference type="Pfam" id="PF14087">
    <property type="entry name" value="DUF4267"/>
    <property type="match status" value="1"/>
</dbReference>
<feature type="transmembrane region" description="Helical" evidence="1">
    <location>
        <begin position="75"/>
        <end position="96"/>
    </location>
</feature>